<protein>
    <submittedName>
        <fullName evidence="1">Secreted protein</fullName>
    </submittedName>
</protein>
<name>A0A166NNY2_9PEZI</name>
<comment type="caution">
    <text evidence="1">The sequence shown here is derived from an EMBL/GenBank/DDBJ whole genome shotgun (WGS) entry which is preliminary data.</text>
</comment>
<dbReference type="EMBL" id="LFIV01000197">
    <property type="protein sequence ID" value="KZL65894.1"/>
    <property type="molecule type" value="Genomic_DNA"/>
</dbReference>
<accession>A0A166NNY2</accession>
<evidence type="ECO:0000313" key="1">
    <source>
        <dbReference type="EMBL" id="KZL65894.1"/>
    </source>
</evidence>
<sequence>MVPSKNVANQYAFDDCYTWNCCFWGDCCIVALPSTAPPLPMGEVGWQGSVTPGAPEIEVWGASFKDIEAKIRKEYDPDFSIYTEEEQEVPGASEDPGLVARQHLERRMRNRNCNQRFGEIGVLGAGVAVRNLRHIAGNQCKARARTCIRTQCVDDAAFGLCNDNYSELNVPCTSVADMAQNILSNCVWGEPTCDPWGNCSISPYNMVVKGQIFSDDLTWNVIVGWCGFFGNGERPVKA</sequence>
<reference evidence="1 2" key="1">
    <citation type="submission" date="2015-06" db="EMBL/GenBank/DDBJ databases">
        <title>Survival trade-offs in plant roots during colonization by closely related pathogenic and mutualistic fungi.</title>
        <authorList>
            <person name="Hacquard S."/>
            <person name="Kracher B."/>
            <person name="Hiruma K."/>
            <person name="Weinman A."/>
            <person name="Muench P."/>
            <person name="Garrido Oter R."/>
            <person name="Ver Loren van Themaat E."/>
            <person name="Dallerey J.-F."/>
            <person name="Damm U."/>
            <person name="Henrissat B."/>
            <person name="Lespinet O."/>
            <person name="Thon M."/>
            <person name="Kemen E."/>
            <person name="McHardy A.C."/>
            <person name="Schulze-Lefert P."/>
            <person name="O'Connell R.J."/>
        </authorList>
    </citation>
    <scope>NUCLEOTIDE SEQUENCE [LARGE SCALE GENOMIC DNA]</scope>
    <source>
        <strain evidence="1 2">0861</strain>
    </source>
</reference>
<dbReference type="Proteomes" id="UP000076552">
    <property type="component" value="Unassembled WGS sequence"/>
</dbReference>
<gene>
    <name evidence="1" type="ORF">CT0861_00205</name>
</gene>
<proteinExistence type="predicted"/>
<keyword evidence="2" id="KW-1185">Reference proteome</keyword>
<organism evidence="1 2">
    <name type="scientific">Colletotrichum tofieldiae</name>
    <dbReference type="NCBI Taxonomy" id="708197"/>
    <lineage>
        <taxon>Eukaryota</taxon>
        <taxon>Fungi</taxon>
        <taxon>Dikarya</taxon>
        <taxon>Ascomycota</taxon>
        <taxon>Pezizomycotina</taxon>
        <taxon>Sordariomycetes</taxon>
        <taxon>Hypocreomycetidae</taxon>
        <taxon>Glomerellales</taxon>
        <taxon>Glomerellaceae</taxon>
        <taxon>Colletotrichum</taxon>
        <taxon>Colletotrichum spaethianum species complex</taxon>
    </lineage>
</organism>
<dbReference type="AlphaFoldDB" id="A0A166NNY2"/>
<dbReference type="STRING" id="708197.A0A166NNY2"/>
<evidence type="ECO:0000313" key="2">
    <source>
        <dbReference type="Proteomes" id="UP000076552"/>
    </source>
</evidence>